<protein>
    <recommendedName>
        <fullName evidence="4">Phosphatidylethanolamine-binding protein</fullName>
    </recommendedName>
</protein>
<proteinExistence type="predicted"/>
<dbReference type="CDD" id="cd00865">
    <property type="entry name" value="PEBP_bact_arch"/>
    <property type="match status" value="1"/>
</dbReference>
<reference evidence="2 3" key="1">
    <citation type="submission" date="2017-03" db="EMBL/GenBank/DDBJ databases">
        <title>Complete genome sequence of Candidatus 'Thiodictyon syntrophicum' sp. nov. strain Cad16T, a photolithoautotroph purple sulfur bacterium isolated from an alpine meromictic lake.</title>
        <authorList>
            <person name="Luedin S.M."/>
            <person name="Pothier J.F."/>
            <person name="Danza F."/>
            <person name="Storelli N."/>
            <person name="Wittwer M."/>
            <person name="Tonolla M."/>
        </authorList>
    </citation>
    <scope>NUCLEOTIDE SEQUENCE [LARGE SCALE GENOMIC DNA]</scope>
    <source>
        <strain evidence="2 3">Cad16T</strain>
    </source>
</reference>
<dbReference type="InterPro" id="IPR008914">
    <property type="entry name" value="PEBP"/>
</dbReference>
<name>A0A2K8UDB2_9GAMM</name>
<dbReference type="NCBIfam" id="TIGR00481">
    <property type="entry name" value="YbhB/YbcL family Raf kinase inhibitor-like protein"/>
    <property type="match status" value="1"/>
</dbReference>
<dbReference type="SUPFAM" id="SSF49777">
    <property type="entry name" value="PEBP-like"/>
    <property type="match status" value="1"/>
</dbReference>
<dbReference type="Proteomes" id="UP000232638">
    <property type="component" value="Chromosome"/>
</dbReference>
<dbReference type="Gene3D" id="3.90.280.10">
    <property type="entry name" value="PEBP-like"/>
    <property type="match status" value="1"/>
</dbReference>
<dbReference type="KEGG" id="tsy:THSYN_22690"/>
<feature type="signal peptide" evidence="1">
    <location>
        <begin position="1"/>
        <end position="19"/>
    </location>
</feature>
<feature type="chain" id="PRO_5014985460" description="Phosphatidylethanolamine-binding protein" evidence="1">
    <location>
        <begin position="20"/>
        <end position="185"/>
    </location>
</feature>
<accession>A0A2K8UDB2</accession>
<evidence type="ECO:0000313" key="3">
    <source>
        <dbReference type="Proteomes" id="UP000232638"/>
    </source>
</evidence>
<keyword evidence="3" id="KW-1185">Reference proteome</keyword>
<dbReference type="InterPro" id="IPR036610">
    <property type="entry name" value="PEBP-like_sf"/>
</dbReference>
<sequence>MRKIPLLLSLLAAASGADAGTFTLTSPQIAPNATIAKAQVYNGFGCTGDNVSPALNWQDPPTGTKGFALLVHDPDAPTGGAGWWHWVLIDIPATVDALPLGAGASDGSKMVAGARQITTDFGSAGWGGPCPPVGAKPHRYNFTLHALDVPKLEVPPGASAALVGYLVNSHSLGKASLTGLYGREQ</sequence>
<keyword evidence="1" id="KW-0732">Signal</keyword>
<dbReference type="Pfam" id="PF01161">
    <property type="entry name" value="PBP"/>
    <property type="match status" value="1"/>
</dbReference>
<dbReference type="PANTHER" id="PTHR30289">
    <property type="entry name" value="UNCHARACTERIZED PROTEIN YBCL-RELATED"/>
    <property type="match status" value="1"/>
</dbReference>
<dbReference type="OrthoDB" id="9797506at2"/>
<dbReference type="EMBL" id="CP020370">
    <property type="protein sequence ID" value="AUB83477.1"/>
    <property type="molecule type" value="Genomic_DNA"/>
</dbReference>
<gene>
    <name evidence="2" type="ORF">THSYN_22690</name>
</gene>
<evidence type="ECO:0000256" key="1">
    <source>
        <dbReference type="SAM" id="SignalP"/>
    </source>
</evidence>
<dbReference type="RefSeq" id="WP_100921164.1">
    <property type="nucleotide sequence ID" value="NZ_CP020370.1"/>
</dbReference>
<dbReference type="AlphaFoldDB" id="A0A2K8UDB2"/>
<evidence type="ECO:0000313" key="2">
    <source>
        <dbReference type="EMBL" id="AUB83477.1"/>
    </source>
</evidence>
<dbReference type="InterPro" id="IPR005247">
    <property type="entry name" value="YbhB_YbcL/LppC-like"/>
</dbReference>
<evidence type="ECO:0008006" key="4">
    <source>
        <dbReference type="Google" id="ProtNLM"/>
    </source>
</evidence>
<dbReference type="PANTHER" id="PTHR30289:SF1">
    <property type="entry name" value="PEBP (PHOSPHATIDYLETHANOLAMINE-BINDING PROTEIN) FAMILY PROTEIN"/>
    <property type="match status" value="1"/>
</dbReference>
<organism evidence="2 3">
    <name type="scientific">Candidatus Thiodictyon syntrophicum</name>
    <dbReference type="NCBI Taxonomy" id="1166950"/>
    <lineage>
        <taxon>Bacteria</taxon>
        <taxon>Pseudomonadati</taxon>
        <taxon>Pseudomonadota</taxon>
        <taxon>Gammaproteobacteria</taxon>
        <taxon>Chromatiales</taxon>
        <taxon>Chromatiaceae</taxon>
        <taxon>Thiodictyon</taxon>
    </lineage>
</organism>